<gene>
    <name evidence="1" type="ORF">GCM10009102_04380</name>
</gene>
<protein>
    <recommendedName>
        <fullName evidence="3">DUF429 domain-containing protein</fullName>
    </recommendedName>
</protein>
<dbReference type="Proteomes" id="UP001500238">
    <property type="component" value="Unassembled WGS sequence"/>
</dbReference>
<proteinExistence type="predicted"/>
<comment type="caution">
    <text evidence="1">The sequence shown here is derived from an EMBL/GenBank/DDBJ whole genome shotgun (WGS) entry which is preliminary data.</text>
</comment>
<keyword evidence="2" id="KW-1185">Reference proteome</keyword>
<reference evidence="2" key="1">
    <citation type="journal article" date="2019" name="Int. J. Syst. Evol. Microbiol.">
        <title>The Global Catalogue of Microorganisms (GCM) 10K type strain sequencing project: providing services to taxonomists for standard genome sequencing and annotation.</title>
        <authorList>
            <consortium name="The Broad Institute Genomics Platform"/>
            <consortium name="The Broad Institute Genome Sequencing Center for Infectious Disease"/>
            <person name="Wu L."/>
            <person name="Ma J."/>
        </authorList>
    </citation>
    <scope>NUCLEOTIDE SEQUENCE [LARGE SCALE GENOMIC DNA]</scope>
    <source>
        <strain evidence="2">JCM 14603</strain>
    </source>
</reference>
<evidence type="ECO:0008006" key="3">
    <source>
        <dbReference type="Google" id="ProtNLM"/>
    </source>
</evidence>
<dbReference type="EMBL" id="BAAAES010000001">
    <property type="protein sequence ID" value="GAA0659086.1"/>
    <property type="molecule type" value="Genomic_DNA"/>
</dbReference>
<dbReference type="PIRSF" id="PIRSF018008">
    <property type="entry name" value="UCP018008"/>
    <property type="match status" value="1"/>
</dbReference>
<evidence type="ECO:0000313" key="2">
    <source>
        <dbReference type="Proteomes" id="UP001500238"/>
    </source>
</evidence>
<dbReference type="Pfam" id="PF04250">
    <property type="entry name" value="DUF429"/>
    <property type="match status" value="1"/>
</dbReference>
<organism evidence="1 2">
    <name type="scientific">Sphingomonas insulae</name>
    <dbReference type="NCBI Taxonomy" id="424800"/>
    <lineage>
        <taxon>Bacteria</taxon>
        <taxon>Pseudomonadati</taxon>
        <taxon>Pseudomonadota</taxon>
        <taxon>Alphaproteobacteria</taxon>
        <taxon>Sphingomonadales</taxon>
        <taxon>Sphingomonadaceae</taxon>
        <taxon>Sphingomonas</taxon>
    </lineage>
</organism>
<dbReference type="InterPro" id="IPR007362">
    <property type="entry name" value="DUF429"/>
</dbReference>
<dbReference type="RefSeq" id="WP_249054996.1">
    <property type="nucleotide sequence ID" value="NZ_BAAAES010000001.1"/>
</dbReference>
<name>A0ABP3SQM9_9SPHN</name>
<sequence>MNIPHRQRSDVVLGIDAAWTIGRPSGVALAVRTERGWTLRAVAPSYAHFLSPPSDRRHDRVPTGSAPDAAAMLAASERIAGAPVALVAIDMPMSLDPITGRRPSDNAIARAFGARQCSTHSPSVARPGPLSDDLRAGFAAAGYPLQTRDARGGGLIEVYPHPALVVLAKASRRLPYKAGNSAKYWPGEPIAVRRALLADQWRRIATLLGTQLGGVAEHLPPLVEPATSAARKAHEDMLDAIVCAWIGIAALSGRADPHGDDRSAIWVPRDDGTEPIVTG</sequence>
<dbReference type="InterPro" id="IPR008306">
    <property type="entry name" value="UCP018008"/>
</dbReference>
<evidence type="ECO:0000313" key="1">
    <source>
        <dbReference type="EMBL" id="GAA0659086.1"/>
    </source>
</evidence>
<accession>A0ABP3SQM9</accession>